<dbReference type="PATRIC" id="fig|1137281.3.peg.179"/>
<protein>
    <submittedName>
        <fullName evidence="1">Uncharacterized protein</fullName>
    </submittedName>
</protein>
<dbReference type="EMBL" id="ANLA01000004">
    <property type="protein sequence ID" value="EMQ95690.1"/>
    <property type="molecule type" value="Genomic_DNA"/>
</dbReference>
<organism evidence="1 2">
    <name type="scientific">Xanthomarina gelatinilytica</name>
    <dbReference type="NCBI Taxonomy" id="1137281"/>
    <lineage>
        <taxon>Bacteria</taxon>
        <taxon>Pseudomonadati</taxon>
        <taxon>Bacteroidota</taxon>
        <taxon>Flavobacteriia</taxon>
        <taxon>Flavobacteriales</taxon>
        <taxon>Flavobacteriaceae</taxon>
        <taxon>Xanthomarina</taxon>
    </lineage>
</organism>
<dbReference type="Proteomes" id="UP000012024">
    <property type="component" value="Unassembled WGS sequence"/>
</dbReference>
<gene>
    <name evidence="1" type="ORF">D778_01580</name>
</gene>
<evidence type="ECO:0000313" key="1">
    <source>
        <dbReference type="EMBL" id="EMQ95690.1"/>
    </source>
</evidence>
<dbReference type="AlphaFoldDB" id="M7MLC2"/>
<comment type="caution">
    <text evidence="1">The sequence shown here is derived from an EMBL/GenBank/DDBJ whole genome shotgun (WGS) entry which is preliminary data.</text>
</comment>
<name>M7MLC2_9FLAO</name>
<reference evidence="1 2" key="1">
    <citation type="submission" date="2012-12" db="EMBL/GenBank/DDBJ databases">
        <title>Genome assembly of Formosa sp. AK20.</title>
        <authorList>
            <person name="Kumar R."/>
            <person name="Khatri I."/>
            <person name="Vaidya B."/>
            <person name="Subramanian S."/>
            <person name="Pinnaka A."/>
        </authorList>
    </citation>
    <scope>NUCLEOTIDE SEQUENCE [LARGE SCALE GENOMIC DNA]</scope>
    <source>
        <strain evidence="1 2">AK20</strain>
    </source>
</reference>
<evidence type="ECO:0000313" key="2">
    <source>
        <dbReference type="Proteomes" id="UP000012024"/>
    </source>
</evidence>
<accession>M7MLC2</accession>
<proteinExistence type="predicted"/>
<sequence>MKHIYAHKKGKHKGGQKSCYNTGFKSIDVSESVSRNQFILLNNGINAKGHDEAIKQS</sequence>
<keyword evidence="2" id="KW-1185">Reference proteome</keyword>